<dbReference type="Pfam" id="PF13855">
    <property type="entry name" value="LRR_8"/>
    <property type="match status" value="7"/>
</dbReference>
<dbReference type="SMART" id="SM00365">
    <property type="entry name" value="LRR_SD22"/>
    <property type="match status" value="13"/>
</dbReference>
<feature type="chain" id="PRO_5040209696" evidence="11">
    <location>
        <begin position="21"/>
        <end position="1512"/>
    </location>
</feature>
<gene>
    <name evidence="13" type="ORF">HOLleu_25068</name>
</gene>
<feature type="transmembrane region" description="Helical" evidence="10">
    <location>
        <begin position="1260"/>
        <end position="1280"/>
    </location>
</feature>
<dbReference type="Proteomes" id="UP001152320">
    <property type="component" value="Chromosome 12"/>
</dbReference>
<dbReference type="InterPro" id="IPR050328">
    <property type="entry name" value="Dev_Immune_Receptor"/>
</dbReference>
<dbReference type="FunFam" id="3.80.10.10:FF:000732">
    <property type="entry name" value="GD11101"/>
    <property type="match status" value="1"/>
</dbReference>
<dbReference type="InterPro" id="IPR032675">
    <property type="entry name" value="LRR_dom_sf"/>
</dbReference>
<dbReference type="OrthoDB" id="676979at2759"/>
<sequence length="1512" mass="172100">MKVNSCVSWIIFLQYVISTAVITEDDCYMWSLCSSQEAERGCIVDCRHNYYKEVPHNVPPETWSLDLSENEISCIGGGDFSKLTFLEILDLTQNLIKNIEKNTFCKQQTLKYLNLSSNKLEDITKGSFSYLVNLKALNLSKNQLKELQVQDLRNNSKLEILDLSMNALTTPQTSATRHLYKLRRLYLSHNQIKEIHGSIFRYFPRLEKLNLSGNMITKLTGDAFSELKVLQKLCLSENYIEDIQDQTFDDLLSLEELHLSQNQLKEIPKEIFRSLSKLTSLHLSQNRLKEIPKEIFRSLSKLTSLHLSQNQLKEIHKETFQNLSNLTSLHLEENRIRYIQKNSFQALLKLQHLDLSGNQIQVLLEDTFHNLSNLQNLILSGNALKKLPRNLLSPLANLNHLDISYNTLTQLYEDTFGGLSKLQHLILTGNLIMDLPQNIFGFLKNLEELYVDYNRIEELHSDPLRQLKDVTLLDFSGNCLTDLREGLIKNLYNLETLYVNENKICDIEESTFETLFSLGELELSSNRILGFKKYLFWPLGLLHRLDLSENQISKIWKHSFYNLSSLEILKLNGNKLKNLHKDTFKNLHNLRSIYLSDNELKSLREGTLINLFNLDEIHLMKNHLEELERGSIQSVPNLHSMDLSFNRLSNGAADTFFANFNLDYLDMSNNNLSVVSKDLLHLKGDAISYFLSIANNGITSLPEDLFSLISLCGVLDISSNDIRELPPLVFSSIKLPQELDTLLLHRNKLSFIPKDAFQGLHFLKSLSLFHNRIKLLADGAFSKTSVMYIYLFGNELTTMSNASFDNGNITEIHLYGNPGLRLYRSGFTGVMSSTTLYVGCDSVQEIERTMTVLTCITPYYVPNLVIANDVVISLQNEGFTCNKNDEYIHSSLYECKPCPRGHFGSDNIQCMPCPAGGYFQDEIGATPNVLGEIACKQCPQGMYVNHTGATSIAECKICPDGTNKSQYAGFRACACLDNFARLDRFGPCTVCPNDGYNCSGSDYVSLNPGFFWSWNFSSANISSYKRFVENLRNETRFFSNASSDTKYSLEIPQVFRCPRFNSCSNTPGAIEATCSKGYRGWLCSKCGRGFFGVMESCFPCPGSVYVVIEVIVGLAVVAGILLIALKQYKRVENMNSQRRSVFDIMISRGKIALGFYQVIGEFLISFHEISWVGNLYIVGEFFSILEMNLLRLFVKPRCLNENLVINPKSEFIISMAFLCFSVLIPYMVLKIKEAYFKYKHPSLGGSEIMLMYYHNLKKKIGGGIVVLLFLTYPPICTSIFRLYPRACQTFCLDVKKAHCIQLLRSDFDINCKELTLYQISAYIATIGYVIAFPTILFFLLRKYVHTSISPVRENLISNEQNSSNWMNFLCENYKPQYWFWEIIELARKVTQTLLVTLLGWESKLTVLLTIGIAVSFLMLHARYLPMKSTFEQGLQMFSLVAIFINVLVAAMKVPVAHSGTLSIALILLNVTVITIIAGEAVLGLVHHLRRTHLLRGVSSFLARLKTLIVNQM</sequence>
<evidence type="ECO:0000256" key="10">
    <source>
        <dbReference type="SAM" id="Phobius"/>
    </source>
</evidence>
<comment type="subcellular location">
    <subcellularLocation>
        <location evidence="1">Cell membrane</location>
    </subcellularLocation>
</comment>
<dbReference type="SMART" id="SM00364">
    <property type="entry name" value="LRR_BAC"/>
    <property type="match status" value="8"/>
</dbReference>
<protein>
    <submittedName>
        <fullName evidence="13">Slit-like 2 protein</fullName>
    </submittedName>
</protein>
<feature type="transmembrane region" description="Helical" evidence="10">
    <location>
        <begin position="1104"/>
        <end position="1125"/>
    </location>
</feature>
<proteinExistence type="predicted"/>
<dbReference type="SMART" id="SM01411">
    <property type="entry name" value="Ephrin_rec_like"/>
    <property type="match status" value="1"/>
</dbReference>
<evidence type="ECO:0000256" key="8">
    <source>
        <dbReference type="ARBA" id="ARBA00023136"/>
    </source>
</evidence>
<keyword evidence="8 10" id="KW-0472">Membrane</keyword>
<keyword evidence="14" id="KW-1185">Reference proteome</keyword>
<keyword evidence="3" id="KW-0433">Leucine-rich repeat</keyword>
<feature type="signal peptide" evidence="11">
    <location>
        <begin position="1"/>
        <end position="20"/>
    </location>
</feature>
<comment type="caution">
    <text evidence="13">The sequence shown here is derived from an EMBL/GenBank/DDBJ whole genome shotgun (WGS) entry which is preliminary data.</text>
</comment>
<dbReference type="SUPFAM" id="SSF52058">
    <property type="entry name" value="L domain-like"/>
    <property type="match status" value="3"/>
</dbReference>
<dbReference type="FunFam" id="3.80.10.10:FF:000770">
    <property type="entry name" value="Uncharacterized protein"/>
    <property type="match status" value="1"/>
</dbReference>
<feature type="transmembrane region" description="Helical" evidence="10">
    <location>
        <begin position="1146"/>
        <end position="1165"/>
    </location>
</feature>
<evidence type="ECO:0000256" key="5">
    <source>
        <dbReference type="ARBA" id="ARBA00022729"/>
    </source>
</evidence>
<feature type="transmembrane region" description="Helical" evidence="10">
    <location>
        <begin position="1211"/>
        <end position="1229"/>
    </location>
</feature>
<keyword evidence="7 10" id="KW-1133">Transmembrane helix</keyword>
<dbReference type="InterPro" id="IPR003591">
    <property type="entry name" value="Leu-rich_rpt_typical-subtyp"/>
</dbReference>
<evidence type="ECO:0000256" key="6">
    <source>
        <dbReference type="ARBA" id="ARBA00022737"/>
    </source>
</evidence>
<dbReference type="PROSITE" id="PS51450">
    <property type="entry name" value="LRR"/>
    <property type="match status" value="13"/>
</dbReference>
<feature type="transmembrane region" description="Helical" evidence="10">
    <location>
        <begin position="1461"/>
        <end position="1485"/>
    </location>
</feature>
<evidence type="ECO:0000313" key="14">
    <source>
        <dbReference type="Proteomes" id="UP001152320"/>
    </source>
</evidence>
<dbReference type="Gene3D" id="3.80.10.10">
    <property type="entry name" value="Ribonuclease Inhibitor"/>
    <property type="match status" value="6"/>
</dbReference>
<dbReference type="EMBL" id="JAIZAY010000012">
    <property type="protein sequence ID" value="KAJ8031762.1"/>
    <property type="molecule type" value="Genomic_DNA"/>
</dbReference>
<dbReference type="GO" id="GO:0031012">
    <property type="term" value="C:extracellular matrix"/>
    <property type="evidence" value="ECO:0007669"/>
    <property type="project" value="TreeGrafter"/>
</dbReference>
<keyword evidence="6" id="KW-0677">Repeat</keyword>
<dbReference type="PANTHER" id="PTHR24373">
    <property type="entry name" value="SLIT RELATED LEUCINE-RICH REPEAT NEURONAL PROTEIN"/>
    <property type="match status" value="1"/>
</dbReference>
<keyword evidence="4 10" id="KW-0812">Transmembrane</keyword>
<dbReference type="PANTHER" id="PTHR24373:SF393">
    <property type="entry name" value="PROTEIN SLIT-LIKE PROTEIN"/>
    <property type="match status" value="1"/>
</dbReference>
<evidence type="ECO:0000256" key="4">
    <source>
        <dbReference type="ARBA" id="ARBA00022692"/>
    </source>
</evidence>
<organism evidence="13 14">
    <name type="scientific">Holothuria leucospilota</name>
    <name type="common">Black long sea cucumber</name>
    <name type="synonym">Mertensiothuria leucospilota</name>
    <dbReference type="NCBI Taxonomy" id="206669"/>
    <lineage>
        <taxon>Eukaryota</taxon>
        <taxon>Metazoa</taxon>
        <taxon>Echinodermata</taxon>
        <taxon>Eleutherozoa</taxon>
        <taxon>Echinozoa</taxon>
        <taxon>Holothuroidea</taxon>
        <taxon>Aspidochirotacea</taxon>
        <taxon>Aspidochirotida</taxon>
        <taxon>Holothuriidae</taxon>
        <taxon>Holothuria</taxon>
    </lineage>
</organism>
<dbReference type="SMART" id="SM00369">
    <property type="entry name" value="LRR_TYP"/>
    <property type="match status" value="27"/>
</dbReference>
<accession>A0A9Q1BS43</accession>
<dbReference type="FunFam" id="3.80.10.10:FF:001438">
    <property type="entry name" value="Uncharacterized protein"/>
    <property type="match status" value="1"/>
</dbReference>
<keyword evidence="2" id="KW-1003">Cell membrane</keyword>
<name>A0A9Q1BS43_HOLLE</name>
<dbReference type="InterPro" id="IPR001611">
    <property type="entry name" value="Leu-rich_rpt"/>
</dbReference>
<evidence type="ECO:0000256" key="2">
    <source>
        <dbReference type="ARBA" id="ARBA00022475"/>
    </source>
</evidence>
<evidence type="ECO:0000256" key="1">
    <source>
        <dbReference type="ARBA" id="ARBA00004236"/>
    </source>
</evidence>
<dbReference type="GO" id="GO:0005615">
    <property type="term" value="C:extracellular space"/>
    <property type="evidence" value="ECO:0007669"/>
    <property type="project" value="TreeGrafter"/>
</dbReference>
<keyword evidence="5 11" id="KW-0732">Signal</keyword>
<evidence type="ECO:0000259" key="12">
    <source>
        <dbReference type="Pfam" id="PF07699"/>
    </source>
</evidence>
<evidence type="ECO:0000256" key="11">
    <source>
        <dbReference type="SAM" id="SignalP"/>
    </source>
</evidence>
<dbReference type="Pfam" id="PF00560">
    <property type="entry name" value="LRR_1"/>
    <property type="match status" value="2"/>
</dbReference>
<keyword evidence="9" id="KW-0325">Glycoprotein</keyword>
<dbReference type="InterPro" id="IPR011641">
    <property type="entry name" value="Tyr-kin_ephrin_A/B_rcpt-like"/>
</dbReference>
<feature type="domain" description="Tyrosine-protein kinase ephrin type A/B receptor-like" evidence="12">
    <location>
        <begin position="909"/>
        <end position="955"/>
    </location>
</feature>
<reference evidence="13" key="1">
    <citation type="submission" date="2021-10" db="EMBL/GenBank/DDBJ databases">
        <title>Tropical sea cucumber genome reveals ecological adaptation and Cuvierian tubules defense mechanism.</title>
        <authorList>
            <person name="Chen T."/>
        </authorList>
    </citation>
    <scope>NUCLEOTIDE SEQUENCE</scope>
    <source>
        <strain evidence="13">Nanhai2018</strain>
        <tissue evidence="13">Muscle</tissue>
    </source>
</reference>
<evidence type="ECO:0000256" key="9">
    <source>
        <dbReference type="ARBA" id="ARBA00023180"/>
    </source>
</evidence>
<feature type="transmembrane region" description="Helical" evidence="10">
    <location>
        <begin position="1436"/>
        <end position="1455"/>
    </location>
</feature>
<evidence type="ECO:0000313" key="13">
    <source>
        <dbReference type="EMBL" id="KAJ8031762.1"/>
    </source>
</evidence>
<feature type="transmembrane region" description="Helical" evidence="10">
    <location>
        <begin position="1404"/>
        <end position="1424"/>
    </location>
</feature>
<dbReference type="Pfam" id="PF07699">
    <property type="entry name" value="Ephrin_rec_like"/>
    <property type="match status" value="1"/>
</dbReference>
<evidence type="ECO:0000256" key="7">
    <source>
        <dbReference type="ARBA" id="ARBA00022989"/>
    </source>
</evidence>
<dbReference type="CDD" id="cd00185">
    <property type="entry name" value="TNFRSF"/>
    <property type="match status" value="1"/>
</dbReference>
<evidence type="ECO:0000256" key="3">
    <source>
        <dbReference type="ARBA" id="ARBA00022614"/>
    </source>
</evidence>
<dbReference type="GO" id="GO:0005886">
    <property type="term" value="C:plasma membrane"/>
    <property type="evidence" value="ECO:0007669"/>
    <property type="project" value="UniProtKB-SubCell"/>
</dbReference>
<feature type="transmembrane region" description="Helical" evidence="10">
    <location>
        <begin position="1319"/>
        <end position="1340"/>
    </location>
</feature>